<evidence type="ECO:0000313" key="3">
    <source>
        <dbReference type="EMBL" id="SNR90649.1"/>
    </source>
</evidence>
<dbReference type="PANTHER" id="PTHR46797">
    <property type="entry name" value="HTH-TYPE TRANSCRIPTIONAL REGULATOR"/>
    <property type="match status" value="1"/>
</dbReference>
<sequence length="430" mass="47000">MTGQDLVGQRIKTVRRQRGFSQAQLAHPELSDSYVSLIESGKRTPTPAVLELLANKLDCSLTYLINGVTAEQMKEIELVLSYAQLAMNNGEVAEARMRYAELLADSGLAGLPQLKLDAEYGLALATEACGDLDEAIALLNGLRQNESAPMTPDRQITVAVMLSRCYREQGDLAEAVRVAERILGSTVRPAWTDDLIRLASQLVAAYIDRGDLLRARQFSAEVLAAAELLNTPLSIVLARWNAAIVAVESGQDEAAIAQVERAFAIQSEYGDPRRLARLRSAYAEVLLAVRPMQAGTWRDVLLKVEAELAETSANPLDKMRCAMNLARVELLLDKPERAGEHMKGVCAMLDGMPQAMQAEARILYGQALAELGRQEQALDELLTGARCLEQSPATRYTAHAWLTAAQVLERVDEPTRSVDAYKRALACVGL</sequence>
<organism evidence="3 4">
    <name type="scientific">Streptosporangium subroseum</name>
    <dbReference type="NCBI Taxonomy" id="106412"/>
    <lineage>
        <taxon>Bacteria</taxon>
        <taxon>Bacillati</taxon>
        <taxon>Actinomycetota</taxon>
        <taxon>Actinomycetes</taxon>
        <taxon>Streptosporangiales</taxon>
        <taxon>Streptosporangiaceae</taxon>
        <taxon>Streptosporangium</taxon>
    </lineage>
</organism>
<dbReference type="Proteomes" id="UP000198282">
    <property type="component" value="Unassembled WGS sequence"/>
</dbReference>
<dbReference type="GO" id="GO:0005829">
    <property type="term" value="C:cytosol"/>
    <property type="evidence" value="ECO:0007669"/>
    <property type="project" value="TreeGrafter"/>
</dbReference>
<reference evidence="3 4" key="1">
    <citation type="submission" date="2017-06" db="EMBL/GenBank/DDBJ databases">
        <authorList>
            <person name="Kim H.J."/>
            <person name="Triplett B.A."/>
        </authorList>
    </citation>
    <scope>NUCLEOTIDE SEQUENCE [LARGE SCALE GENOMIC DNA]</scope>
    <source>
        <strain evidence="3 4">CGMCC 4.2132</strain>
    </source>
</reference>
<dbReference type="Gene3D" id="1.25.40.10">
    <property type="entry name" value="Tetratricopeptide repeat domain"/>
    <property type="match status" value="3"/>
</dbReference>
<dbReference type="InterPro" id="IPR001387">
    <property type="entry name" value="Cro/C1-type_HTH"/>
</dbReference>
<dbReference type="InterPro" id="IPR011990">
    <property type="entry name" value="TPR-like_helical_dom_sf"/>
</dbReference>
<evidence type="ECO:0000259" key="2">
    <source>
        <dbReference type="PROSITE" id="PS50943"/>
    </source>
</evidence>
<gene>
    <name evidence="3" type="ORF">SAMN05216276_1001130</name>
</gene>
<dbReference type="PROSITE" id="PS50943">
    <property type="entry name" value="HTH_CROC1"/>
    <property type="match status" value="1"/>
</dbReference>
<dbReference type="GO" id="GO:0003677">
    <property type="term" value="F:DNA binding"/>
    <property type="evidence" value="ECO:0007669"/>
    <property type="project" value="UniProtKB-KW"/>
</dbReference>
<dbReference type="AlphaFoldDB" id="A0A239A567"/>
<keyword evidence="1" id="KW-0238">DNA-binding</keyword>
<name>A0A239A567_9ACTN</name>
<dbReference type="Pfam" id="PF01381">
    <property type="entry name" value="HTH_3"/>
    <property type="match status" value="1"/>
</dbReference>
<dbReference type="PANTHER" id="PTHR46797:SF1">
    <property type="entry name" value="METHYLPHOSPHONATE SYNTHASE"/>
    <property type="match status" value="1"/>
</dbReference>
<dbReference type="InterPro" id="IPR010982">
    <property type="entry name" value="Lambda_DNA-bd_dom_sf"/>
</dbReference>
<protein>
    <submittedName>
        <fullName evidence="3">Helix-turn-helix</fullName>
    </submittedName>
</protein>
<dbReference type="Gene3D" id="1.10.260.40">
    <property type="entry name" value="lambda repressor-like DNA-binding domains"/>
    <property type="match status" value="1"/>
</dbReference>
<dbReference type="EMBL" id="FZOD01000001">
    <property type="protein sequence ID" value="SNR90649.1"/>
    <property type="molecule type" value="Genomic_DNA"/>
</dbReference>
<accession>A0A239A567</accession>
<dbReference type="CDD" id="cd00093">
    <property type="entry name" value="HTH_XRE"/>
    <property type="match status" value="1"/>
</dbReference>
<keyword evidence="4" id="KW-1185">Reference proteome</keyword>
<dbReference type="SUPFAM" id="SSF48452">
    <property type="entry name" value="TPR-like"/>
    <property type="match status" value="3"/>
</dbReference>
<dbReference type="SMART" id="SM00530">
    <property type="entry name" value="HTH_XRE"/>
    <property type="match status" value="1"/>
</dbReference>
<feature type="domain" description="HTH cro/C1-type" evidence="2">
    <location>
        <begin position="11"/>
        <end position="64"/>
    </location>
</feature>
<dbReference type="InterPro" id="IPR050807">
    <property type="entry name" value="TransReg_Diox_bact_type"/>
</dbReference>
<dbReference type="RefSeq" id="WP_089205146.1">
    <property type="nucleotide sequence ID" value="NZ_FZOD01000001.1"/>
</dbReference>
<evidence type="ECO:0000313" key="4">
    <source>
        <dbReference type="Proteomes" id="UP000198282"/>
    </source>
</evidence>
<proteinExistence type="predicted"/>
<dbReference type="OrthoDB" id="3675359at2"/>
<evidence type="ECO:0000256" key="1">
    <source>
        <dbReference type="ARBA" id="ARBA00023125"/>
    </source>
</evidence>
<dbReference type="SUPFAM" id="SSF47413">
    <property type="entry name" value="lambda repressor-like DNA-binding domains"/>
    <property type="match status" value="1"/>
</dbReference>
<dbReference type="GO" id="GO:0003700">
    <property type="term" value="F:DNA-binding transcription factor activity"/>
    <property type="evidence" value="ECO:0007669"/>
    <property type="project" value="TreeGrafter"/>
</dbReference>